<dbReference type="Pfam" id="PF04536">
    <property type="entry name" value="TPM_phosphatase"/>
    <property type="match status" value="1"/>
</dbReference>
<proteinExistence type="predicted"/>
<feature type="domain" description="TPM" evidence="4">
    <location>
        <begin position="38"/>
        <end position="156"/>
    </location>
</feature>
<feature type="transmembrane region" description="Helical" evidence="2">
    <location>
        <begin position="176"/>
        <end position="197"/>
    </location>
</feature>
<feature type="signal peptide" evidence="3">
    <location>
        <begin position="1"/>
        <end position="27"/>
    </location>
</feature>
<dbReference type="PANTHER" id="PTHR30373:SF2">
    <property type="entry name" value="UPF0603 PROTEIN YGCG"/>
    <property type="match status" value="1"/>
</dbReference>
<keyword evidence="2" id="KW-1133">Transmembrane helix</keyword>
<evidence type="ECO:0000259" key="4">
    <source>
        <dbReference type="Pfam" id="PF04536"/>
    </source>
</evidence>
<keyword evidence="6" id="KW-1185">Reference proteome</keyword>
<evidence type="ECO:0000256" key="2">
    <source>
        <dbReference type="SAM" id="Phobius"/>
    </source>
</evidence>
<name>A0ABY1LSZ1_9MICO</name>
<keyword evidence="3" id="KW-0732">Signal</keyword>
<comment type="caution">
    <text evidence="5">The sequence shown here is derived from an EMBL/GenBank/DDBJ whole genome shotgun (WGS) entry which is preliminary data.</text>
</comment>
<keyword evidence="2" id="KW-0812">Transmembrane</keyword>
<evidence type="ECO:0000256" key="1">
    <source>
        <dbReference type="SAM" id="MobiDB-lite"/>
    </source>
</evidence>
<dbReference type="InterPro" id="IPR007621">
    <property type="entry name" value="TPM_dom"/>
</dbReference>
<gene>
    <name evidence="5" type="ORF">SAMN06295973_3541</name>
</gene>
<dbReference type="Proteomes" id="UP000190827">
    <property type="component" value="Unassembled WGS sequence"/>
</dbReference>
<sequence length="690" mass="69555">MRVRWAVSIWAFCVAALLGAGATAAWAESPVELGAGRVSDSAGVLSSGEVTEITTAVDDLAADHGVDLWVVYVPTFTDPSDAESWANQTAKDNNLGPNQYLLAVATEDRAYYLSGDSSGPVSGDQLTEIEQQRILPQLRDDDWAGAGVAAAEGLGAAVGGGSIGGTGGGSGGSAGWLTILLIVVVAVVAVILLVVFLRRRRAANGDGAVTAGRQGAPVDPLTTAPIPELERLAGSALVQTDDAVRTSEEELGFATASYGEPATAAFTAALAGAKDDLSQAFALKQRLDDAEPDTEQQQRDWNLQIIRLCEHANHVLDEQAASFDELRALEKNAPAAVEELRARAAAAGPTVTAAQDAVRALQTRYSPDALITVIDNPAQATERLAFATAAISDAAARLADGDSGEAAVGIRAAEEALDQATQLTGAVKRLQADLTTAEQHLAARLAELDGDVAAAGGQPDPTGTLAAAVASTTATVSQVRGALGAPNNPIALLARLDAANTQIDGALQGVRTAAEQRQRAAAALGQTLQTAGAQVSAAEDFIVSRRGAVGPEARTRLAEAGRTLVQAQGLAATDPTQALSLAQRANSLASQAVQLAQADLGQFQSQSAGGLDGMFGGGQGQQGGNGMLGAVLGGILINSVLGGGGSRSGGGMFGGGGSSGGMFGGGSGRSRSAGSFGGGGTRSRRGGGRF</sequence>
<protein>
    <submittedName>
        <fullName evidence="5">Uncharacterized membrane protein YgcG, contains a TPM-fold domain</fullName>
    </submittedName>
</protein>
<dbReference type="PANTHER" id="PTHR30373">
    <property type="entry name" value="UPF0603 PROTEIN YGCG"/>
    <property type="match status" value="1"/>
</dbReference>
<evidence type="ECO:0000256" key="3">
    <source>
        <dbReference type="SAM" id="SignalP"/>
    </source>
</evidence>
<keyword evidence="2" id="KW-0472">Membrane</keyword>
<accession>A0ABY1LSZ1</accession>
<evidence type="ECO:0000313" key="6">
    <source>
        <dbReference type="Proteomes" id="UP000190827"/>
    </source>
</evidence>
<dbReference type="Gene3D" id="3.10.310.50">
    <property type="match status" value="1"/>
</dbReference>
<reference evidence="5 6" key="1">
    <citation type="submission" date="2017-02" db="EMBL/GenBank/DDBJ databases">
        <authorList>
            <person name="Varghese N."/>
            <person name="Submissions S."/>
        </authorList>
    </citation>
    <scope>NUCLEOTIDE SEQUENCE [LARGE SCALE GENOMIC DNA]</scope>
    <source>
        <strain evidence="5 6">VKM Ac-1787</strain>
    </source>
</reference>
<feature type="chain" id="PRO_5045935065" evidence="3">
    <location>
        <begin position="28"/>
        <end position="690"/>
    </location>
</feature>
<dbReference type="RefSeq" id="WP_079707211.1">
    <property type="nucleotide sequence ID" value="NZ_FUZO01000003.1"/>
</dbReference>
<organism evidence="5 6">
    <name type="scientific">Plantibacter cousiniae</name>
    <name type="common">nom. nud.</name>
    <dbReference type="NCBI Taxonomy" id="199709"/>
    <lineage>
        <taxon>Bacteria</taxon>
        <taxon>Bacillati</taxon>
        <taxon>Actinomycetota</taxon>
        <taxon>Actinomycetes</taxon>
        <taxon>Micrococcales</taxon>
        <taxon>Microbacteriaceae</taxon>
        <taxon>Plantibacter</taxon>
    </lineage>
</organism>
<feature type="region of interest" description="Disordered" evidence="1">
    <location>
        <begin position="660"/>
        <end position="690"/>
    </location>
</feature>
<dbReference type="EMBL" id="FUZO01000003">
    <property type="protein sequence ID" value="SKC73728.1"/>
    <property type="molecule type" value="Genomic_DNA"/>
</dbReference>
<evidence type="ECO:0000313" key="5">
    <source>
        <dbReference type="EMBL" id="SKC73728.1"/>
    </source>
</evidence>